<dbReference type="InterPro" id="IPR003593">
    <property type="entry name" value="AAA+_ATPase"/>
</dbReference>
<keyword evidence="2" id="KW-0175">Coiled coil</keyword>
<accession>A0ABQ0DKQ9</accession>
<feature type="region of interest" description="Disordered" evidence="3">
    <location>
        <begin position="892"/>
        <end position="937"/>
    </location>
</feature>
<evidence type="ECO:0000313" key="6">
    <source>
        <dbReference type="Proteomes" id="UP001628156"/>
    </source>
</evidence>
<dbReference type="InterPro" id="IPR041679">
    <property type="entry name" value="DNA2/NAM7-like_C"/>
</dbReference>
<feature type="region of interest" description="C4" evidence="1">
    <location>
        <begin position="64"/>
        <end position="94"/>
    </location>
</feature>
<dbReference type="Pfam" id="PF09416">
    <property type="entry name" value="UPF1_Zn_bind"/>
    <property type="match status" value="1"/>
</dbReference>
<dbReference type="PANTHER" id="PTHR10887">
    <property type="entry name" value="DNA2/NAM7 HELICASE FAMILY"/>
    <property type="match status" value="1"/>
</dbReference>
<comment type="caution">
    <text evidence="1">Lacks conserved residue(s) required for the propagation of feature annotation.</text>
</comment>
<dbReference type="InterPro" id="IPR041677">
    <property type="entry name" value="DNA2/NAM7_AAA_11"/>
</dbReference>
<dbReference type="SUPFAM" id="SSF52540">
    <property type="entry name" value="P-loop containing nucleoside triphosphate hydrolases"/>
    <property type="match status" value="1"/>
</dbReference>
<dbReference type="PROSITE" id="PS51997">
    <property type="entry name" value="UPF1_CH_RICH"/>
    <property type="match status" value="1"/>
</dbReference>
<evidence type="ECO:0000259" key="4">
    <source>
        <dbReference type="PROSITE" id="PS51997"/>
    </source>
</evidence>
<dbReference type="Pfam" id="PF13087">
    <property type="entry name" value="AAA_12"/>
    <property type="match status" value="1"/>
</dbReference>
<dbReference type="Pfam" id="PF13086">
    <property type="entry name" value="AAA_11"/>
    <property type="match status" value="2"/>
</dbReference>
<dbReference type="Gene3D" id="3.40.50.300">
    <property type="entry name" value="P-loop containing nucleotide triphosphate hydrolases"/>
    <property type="match status" value="2"/>
</dbReference>
<sequence>MSNTTKDKVRCWYCGLADKKKLIRCGCGKYFCNGTGNGKVSHIIHHASSLKHKDLKYSDEYIQCNLCKTRNPFVLGFIQVKQNSDMTTCLCRTCRYNTTIKNLGWDVDSWTSIVCEGKFVNEICPQPSNEEMNIVQSISYQKMRKMAWELQNNRKKFEEETETFEELHPIYLNYHDCKQYYHTYYPLIRLEAEADRQKRESEHLTNMTLTFDGTRTEKDIKKVVHATFQVPLNEEISITLNDVLFFYVPMKNKSIDVHEIHNYGEFNEHEKKEFIGKINTFLVGNVQSIDGKNVTVLLSRQADIPIEKQIVTPQNQQFKYSICFQWLSIPFRRKKVALLDFCRTENEPIEASMSKYLRDRLLGMPITEMDRQMEQQFKEEKEMYLNSHPTEASLSAPNLPPLNQVQFDVVKKSFTKQLSLIQGPPGTGKTVTSATIVYHVVQSNPGKKVLVCAPSNIAVDQLGTKITETGVKVIRVYSKSREIEDESLYDYSLKTLMEEQLKKDKEMFALYQEYKDDPDSLDIVSKTTIQKRINEIELSLLRETDVICCTCCGALDSRLSGILEHIDTVLIDESTQADEPECLICLNNSVKQLFLVGDHCQLGPILNSPRAKKNGLGLPMFSRLLQLGHEPYRLQFQYRMHPCLSEFSSQTFYDGVLQNGVTALERQFPSLKYFWFKQNKPMMFIAANGKESYGSNGTSYLNDEEVFLIEQIIIKMLGNKVSPSQIGVITPYIAQKQAIISRLSLNRRISEAQLNDIEIASVDSFQGREKDFIIFSTVRSNEISDIGFLSIPQRLNVSITRAKYGLVVVGNPETLMQNPLWCAYLQFFQNNNVLVHGQLENLKEYPIKLEPKEAPKAIYQFTPKVQEFSDIEPLKDIAIPFRQTRQQRSTFNPLDEFTISGGKEDKSDELDVTISEDESNESQSEVSDYDEDDGFTI</sequence>
<dbReference type="CDD" id="cd18039">
    <property type="entry name" value="DEXXQc_UPF1"/>
    <property type="match status" value="1"/>
</dbReference>
<dbReference type="InterPro" id="IPR018999">
    <property type="entry name" value="UPF1_CH/ZBD"/>
</dbReference>
<dbReference type="InterPro" id="IPR027417">
    <property type="entry name" value="P-loop_NTPase"/>
</dbReference>
<keyword evidence="6" id="KW-1185">Reference proteome</keyword>
<dbReference type="InterPro" id="IPR047187">
    <property type="entry name" value="SF1_C_Upf1"/>
</dbReference>
<dbReference type="CDD" id="cd18808">
    <property type="entry name" value="SF1_C_Upf1"/>
    <property type="match status" value="1"/>
</dbReference>
<organism evidence="5 6">
    <name type="scientific">Entamoeba nuttalli</name>
    <dbReference type="NCBI Taxonomy" id="412467"/>
    <lineage>
        <taxon>Eukaryota</taxon>
        <taxon>Amoebozoa</taxon>
        <taxon>Evosea</taxon>
        <taxon>Archamoebae</taxon>
        <taxon>Mastigamoebida</taxon>
        <taxon>Entamoebidae</taxon>
        <taxon>Entamoeba</taxon>
    </lineage>
</organism>
<dbReference type="CDD" id="cd21400">
    <property type="entry name" value="ZBD_UPF1-like"/>
    <property type="match status" value="1"/>
</dbReference>
<proteinExistence type="predicted"/>
<evidence type="ECO:0000313" key="5">
    <source>
        <dbReference type="EMBL" id="GAB1223449.1"/>
    </source>
</evidence>
<feature type="compositionally biased region" description="Acidic residues" evidence="3">
    <location>
        <begin position="907"/>
        <end position="920"/>
    </location>
</feature>
<name>A0ABQ0DKQ9_9EUKA</name>
<feature type="compositionally biased region" description="Acidic residues" evidence="3">
    <location>
        <begin position="927"/>
        <end position="937"/>
    </location>
</feature>
<keyword evidence="1" id="KW-0863">Zinc-finger</keyword>
<dbReference type="EMBL" id="BAAFRS010000146">
    <property type="protein sequence ID" value="GAB1223449.1"/>
    <property type="molecule type" value="Genomic_DNA"/>
</dbReference>
<dbReference type="Proteomes" id="UP001628156">
    <property type="component" value="Unassembled WGS sequence"/>
</dbReference>
<keyword evidence="1" id="KW-0479">Metal-binding</keyword>
<feature type="domain" description="Upf1" evidence="4">
    <location>
        <begin position="3"/>
        <end position="153"/>
    </location>
</feature>
<dbReference type="InterPro" id="IPR045055">
    <property type="entry name" value="DNA2/NAM7-like"/>
</dbReference>
<evidence type="ECO:0000256" key="2">
    <source>
        <dbReference type="SAM" id="Coils"/>
    </source>
</evidence>
<keyword evidence="1" id="KW-0862">Zinc</keyword>
<gene>
    <name evidence="5" type="ORF">ENUP19_0146G0066</name>
</gene>
<reference evidence="5 6" key="1">
    <citation type="journal article" date="2019" name="PLoS Negl. Trop. Dis.">
        <title>Whole genome sequencing of Entamoeba nuttalli reveals mammalian host-related molecular signatures and a novel octapeptide-repeat surface protein.</title>
        <authorList>
            <person name="Tanaka M."/>
            <person name="Makiuchi T."/>
            <person name="Komiyama T."/>
            <person name="Shiina T."/>
            <person name="Osaki K."/>
            <person name="Tachibana H."/>
        </authorList>
    </citation>
    <scope>NUCLEOTIDE SEQUENCE [LARGE SCALE GENOMIC DNA]</scope>
    <source>
        <strain evidence="5 6">P19-061405</strain>
    </source>
</reference>
<dbReference type="PANTHER" id="PTHR10887:SF364">
    <property type="entry name" value="REGULATOR OF NONSENSE TRANSCRIPTS 1"/>
    <property type="match status" value="1"/>
</dbReference>
<comment type="caution">
    <text evidence="5">The sequence shown here is derived from an EMBL/GenBank/DDBJ whole genome shotgun (WGS) entry which is preliminary data.</text>
</comment>
<evidence type="ECO:0000256" key="1">
    <source>
        <dbReference type="PROSITE-ProRule" id="PRU01341"/>
    </source>
</evidence>
<feature type="coiled-coil region" evidence="2">
    <location>
        <begin position="140"/>
        <end position="207"/>
    </location>
</feature>
<protein>
    <recommendedName>
        <fullName evidence="4">Upf1 domain-containing protein</fullName>
    </recommendedName>
</protein>
<dbReference type="SMART" id="SM00382">
    <property type="entry name" value="AAA"/>
    <property type="match status" value="1"/>
</dbReference>
<evidence type="ECO:0000256" key="3">
    <source>
        <dbReference type="SAM" id="MobiDB-lite"/>
    </source>
</evidence>